<comment type="caution">
    <text evidence="10">The sequence shown here is derived from an EMBL/GenBank/DDBJ whole genome shotgun (WGS) entry which is preliminary data.</text>
</comment>
<dbReference type="InterPro" id="IPR039417">
    <property type="entry name" value="Peptidase_C1A_papain-like"/>
</dbReference>
<reference evidence="10" key="1">
    <citation type="submission" date="2020-09" db="EMBL/GenBank/DDBJ databases">
        <title>Genome-Enabled Discovery of Anthraquinone Biosynthesis in Senna tora.</title>
        <authorList>
            <person name="Kang S.-H."/>
            <person name="Pandey R.P."/>
            <person name="Lee C.-M."/>
            <person name="Sim J.-S."/>
            <person name="Jeong J.-T."/>
            <person name="Choi B.-S."/>
            <person name="Jung M."/>
            <person name="Ginzburg D."/>
            <person name="Zhao K."/>
            <person name="Won S.Y."/>
            <person name="Oh T.-J."/>
            <person name="Yu Y."/>
            <person name="Kim N.-H."/>
            <person name="Lee O.R."/>
            <person name="Lee T.-H."/>
            <person name="Bashyal P."/>
            <person name="Kim T.-S."/>
            <person name="Lee W.-H."/>
            <person name="Kawkins C."/>
            <person name="Kim C.-K."/>
            <person name="Kim J.S."/>
            <person name="Ahn B.O."/>
            <person name="Rhee S.Y."/>
            <person name="Sohng J.K."/>
        </authorList>
    </citation>
    <scope>NUCLEOTIDE SEQUENCE</scope>
    <source>
        <tissue evidence="10">Leaf</tissue>
    </source>
</reference>
<dbReference type="InterPro" id="IPR000668">
    <property type="entry name" value="Peptidase_C1A_C"/>
</dbReference>
<evidence type="ECO:0000256" key="2">
    <source>
        <dbReference type="ARBA" id="ARBA00022670"/>
    </source>
</evidence>
<comment type="similarity">
    <text evidence="1">Belongs to the peptidase C1 family.</text>
</comment>
<evidence type="ECO:0000259" key="8">
    <source>
        <dbReference type="SMART" id="SM00645"/>
    </source>
</evidence>
<keyword evidence="4" id="KW-0788">Thiol protease</keyword>
<dbReference type="InterPro" id="IPR038765">
    <property type="entry name" value="Papain-like_cys_pep_sf"/>
</dbReference>
<protein>
    <submittedName>
        <fullName evidence="10">Ervatamin-B-like</fullName>
    </submittedName>
</protein>
<keyword evidence="6" id="KW-0325">Glycoprotein</keyword>
<dbReference type="OrthoDB" id="10253408at2759"/>
<keyword evidence="2" id="KW-0645">Protease</keyword>
<evidence type="ECO:0000256" key="5">
    <source>
        <dbReference type="ARBA" id="ARBA00023157"/>
    </source>
</evidence>
<dbReference type="InterPro" id="IPR013128">
    <property type="entry name" value="Peptidase_C1A"/>
</dbReference>
<organism evidence="10 11">
    <name type="scientific">Senna tora</name>
    <dbReference type="NCBI Taxonomy" id="362788"/>
    <lineage>
        <taxon>Eukaryota</taxon>
        <taxon>Viridiplantae</taxon>
        <taxon>Streptophyta</taxon>
        <taxon>Embryophyta</taxon>
        <taxon>Tracheophyta</taxon>
        <taxon>Spermatophyta</taxon>
        <taxon>Magnoliopsida</taxon>
        <taxon>eudicotyledons</taxon>
        <taxon>Gunneridae</taxon>
        <taxon>Pentapetalae</taxon>
        <taxon>rosids</taxon>
        <taxon>fabids</taxon>
        <taxon>Fabales</taxon>
        <taxon>Fabaceae</taxon>
        <taxon>Caesalpinioideae</taxon>
        <taxon>Cassia clade</taxon>
        <taxon>Senna</taxon>
    </lineage>
</organism>
<dbReference type="GO" id="GO:0008234">
    <property type="term" value="F:cysteine-type peptidase activity"/>
    <property type="evidence" value="ECO:0007669"/>
    <property type="project" value="UniProtKB-KW"/>
</dbReference>
<dbReference type="InterPro" id="IPR025661">
    <property type="entry name" value="Pept_asp_AS"/>
</dbReference>
<evidence type="ECO:0000313" key="10">
    <source>
        <dbReference type="EMBL" id="KAF7803322.1"/>
    </source>
</evidence>
<dbReference type="AlphaFoldDB" id="A0A834SGY4"/>
<evidence type="ECO:0000256" key="3">
    <source>
        <dbReference type="ARBA" id="ARBA00022801"/>
    </source>
</evidence>
<gene>
    <name evidence="10" type="ORF">G2W53_042433</name>
</gene>
<dbReference type="Gene3D" id="3.90.70.10">
    <property type="entry name" value="Cysteine proteinases"/>
    <property type="match status" value="2"/>
</dbReference>
<name>A0A834SGY4_9FABA</name>
<keyword evidence="11" id="KW-1185">Reference proteome</keyword>
<evidence type="ECO:0000256" key="6">
    <source>
        <dbReference type="ARBA" id="ARBA00023180"/>
    </source>
</evidence>
<dbReference type="SUPFAM" id="SSF54001">
    <property type="entry name" value="Cysteine proteinases"/>
    <property type="match status" value="1"/>
</dbReference>
<evidence type="ECO:0000256" key="7">
    <source>
        <dbReference type="SAM" id="SignalP"/>
    </source>
</evidence>
<keyword evidence="3" id="KW-0378">Hydrolase</keyword>
<keyword evidence="5" id="KW-1015">Disulfide bond</keyword>
<dbReference type="PROSITE" id="PS00640">
    <property type="entry name" value="THIOL_PROTEASE_ASN"/>
    <property type="match status" value="1"/>
</dbReference>
<sequence length="282" mass="31336">MTNLFLLSSICASLMFLSSAIPNDEFSILGHHDNLQNFTSQEQVYALFQLWQKHHHRVYPNPQGEAKRFQIFQTNLKLINERNAKRKSPTESHLESHWAFSVVGAIEGINAINTGKLIELSAQQLVDCDPASNGCEGGFYFNAFGWNGSKAVSINNLYVVDGTEDGVLCRVSEQPVITSVDAEDFQLYTNGIYGGDNCEKNSTNTNLVVVIVGYGSENGEDYWIVKNTWGEGWGEDGYIRIKRNASDWPYGVCGINFAVGYPTQDTSSSSVSEPNRAYVFEA</sequence>
<dbReference type="Pfam" id="PF00112">
    <property type="entry name" value="Peptidase_C1"/>
    <property type="match status" value="2"/>
</dbReference>
<dbReference type="CDD" id="cd02248">
    <property type="entry name" value="Peptidase_C1A"/>
    <property type="match status" value="1"/>
</dbReference>
<dbReference type="SMART" id="SM00645">
    <property type="entry name" value="Pept_C1"/>
    <property type="match status" value="1"/>
</dbReference>
<feature type="chain" id="PRO_5032871601" evidence="7">
    <location>
        <begin position="21"/>
        <end position="282"/>
    </location>
</feature>
<dbReference type="Pfam" id="PF08246">
    <property type="entry name" value="Inhibitor_I29"/>
    <property type="match status" value="1"/>
</dbReference>
<evidence type="ECO:0000256" key="1">
    <source>
        <dbReference type="ARBA" id="ARBA00008455"/>
    </source>
</evidence>
<accession>A0A834SGY4</accession>
<evidence type="ECO:0000259" key="9">
    <source>
        <dbReference type="SMART" id="SM00848"/>
    </source>
</evidence>
<dbReference type="PANTHER" id="PTHR12411">
    <property type="entry name" value="CYSTEINE PROTEASE FAMILY C1-RELATED"/>
    <property type="match status" value="1"/>
</dbReference>
<evidence type="ECO:0000313" key="11">
    <source>
        <dbReference type="Proteomes" id="UP000634136"/>
    </source>
</evidence>
<dbReference type="SMART" id="SM00848">
    <property type="entry name" value="Inhibitor_I29"/>
    <property type="match status" value="1"/>
</dbReference>
<dbReference type="GO" id="GO:0006508">
    <property type="term" value="P:proteolysis"/>
    <property type="evidence" value="ECO:0007669"/>
    <property type="project" value="UniProtKB-KW"/>
</dbReference>
<dbReference type="InterPro" id="IPR013201">
    <property type="entry name" value="Prot_inhib_I29"/>
</dbReference>
<feature type="domain" description="Peptidase C1A papain C-terminal" evidence="8">
    <location>
        <begin position="79"/>
        <end position="263"/>
    </location>
</feature>
<evidence type="ECO:0000256" key="4">
    <source>
        <dbReference type="ARBA" id="ARBA00022807"/>
    </source>
</evidence>
<feature type="signal peptide" evidence="7">
    <location>
        <begin position="1"/>
        <end position="20"/>
    </location>
</feature>
<proteinExistence type="inferred from homology"/>
<keyword evidence="7" id="KW-0732">Signal</keyword>
<dbReference type="Gene3D" id="1.10.287.2250">
    <property type="match status" value="1"/>
</dbReference>
<dbReference type="EMBL" id="JAAIUW010000013">
    <property type="protein sequence ID" value="KAF7803322.1"/>
    <property type="molecule type" value="Genomic_DNA"/>
</dbReference>
<feature type="domain" description="Cathepsin propeptide inhibitor" evidence="9">
    <location>
        <begin position="48"/>
        <end position="92"/>
    </location>
</feature>
<dbReference type="Proteomes" id="UP000634136">
    <property type="component" value="Unassembled WGS sequence"/>
</dbReference>